<evidence type="ECO:0000256" key="1">
    <source>
        <dbReference type="PROSITE-ProRule" id="PRU00464"/>
    </source>
</evidence>
<organism evidence="4 5">
    <name type="scientific">Novymonas esmeraldas</name>
    <dbReference type="NCBI Taxonomy" id="1808958"/>
    <lineage>
        <taxon>Eukaryota</taxon>
        <taxon>Discoba</taxon>
        <taxon>Euglenozoa</taxon>
        <taxon>Kinetoplastea</taxon>
        <taxon>Metakinetoplastina</taxon>
        <taxon>Trypanosomatida</taxon>
        <taxon>Trypanosomatidae</taxon>
        <taxon>Novymonas</taxon>
    </lineage>
</organism>
<accession>A0AAW0EWK7</accession>
<evidence type="ECO:0000256" key="2">
    <source>
        <dbReference type="SAM" id="MobiDB-lite"/>
    </source>
</evidence>
<evidence type="ECO:0000313" key="5">
    <source>
        <dbReference type="Proteomes" id="UP001430356"/>
    </source>
</evidence>
<dbReference type="InterPro" id="IPR019808">
    <property type="entry name" value="Histidine_triad_CS"/>
</dbReference>
<feature type="region of interest" description="Disordered" evidence="2">
    <location>
        <begin position="356"/>
        <end position="382"/>
    </location>
</feature>
<dbReference type="GO" id="GO:0003824">
    <property type="term" value="F:catalytic activity"/>
    <property type="evidence" value="ECO:0007669"/>
    <property type="project" value="InterPro"/>
</dbReference>
<dbReference type="Pfam" id="PF01230">
    <property type="entry name" value="HIT"/>
    <property type="match status" value="1"/>
</dbReference>
<dbReference type="PANTHER" id="PTHR46243:SF1">
    <property type="entry name" value="BIS(5'-ADENOSYL)-TRIPHOSPHATASE"/>
    <property type="match status" value="1"/>
</dbReference>
<dbReference type="PROSITE" id="PS00892">
    <property type="entry name" value="HIT_1"/>
    <property type="match status" value="1"/>
</dbReference>
<evidence type="ECO:0000259" key="3">
    <source>
        <dbReference type="PROSITE" id="PS51084"/>
    </source>
</evidence>
<name>A0AAW0EWK7_9TRYP</name>
<dbReference type="Gene3D" id="3.30.428.10">
    <property type="entry name" value="HIT-like"/>
    <property type="match status" value="1"/>
</dbReference>
<dbReference type="Proteomes" id="UP001430356">
    <property type="component" value="Unassembled WGS sequence"/>
</dbReference>
<dbReference type="InterPro" id="IPR036265">
    <property type="entry name" value="HIT-like_sf"/>
</dbReference>
<feature type="domain" description="HIT" evidence="3">
    <location>
        <begin position="258"/>
        <end position="363"/>
    </location>
</feature>
<feature type="short sequence motif" description="Histidine triad motif" evidence="1">
    <location>
        <begin position="347"/>
        <end position="351"/>
    </location>
</feature>
<feature type="region of interest" description="Disordered" evidence="2">
    <location>
        <begin position="193"/>
        <end position="214"/>
    </location>
</feature>
<protein>
    <submittedName>
        <fullName evidence="4">Scavenger mRNA decapping enzyme C-term binding/HIT domain containing protein</fullName>
    </submittedName>
</protein>
<dbReference type="InterPro" id="IPR011146">
    <property type="entry name" value="HIT-like"/>
</dbReference>
<dbReference type="PROSITE" id="PS51084">
    <property type="entry name" value="HIT_2"/>
    <property type="match status" value="1"/>
</dbReference>
<gene>
    <name evidence="4" type="ORF">NESM_000769300</name>
</gene>
<comment type="caution">
    <text evidence="4">The sequence shown here is derived from an EMBL/GenBank/DDBJ whole genome shotgun (WGS) entry which is preliminary data.</text>
</comment>
<dbReference type="EMBL" id="JAECZO010000133">
    <property type="protein sequence ID" value="KAK7198129.1"/>
    <property type="molecule type" value="Genomic_DNA"/>
</dbReference>
<dbReference type="AlphaFoldDB" id="A0AAW0EWK7"/>
<dbReference type="InterPro" id="IPR051884">
    <property type="entry name" value="Bis(5'-adenosyl)-TPase_reg"/>
</dbReference>
<keyword evidence="5" id="KW-1185">Reference proteome</keyword>
<proteinExistence type="predicted"/>
<dbReference type="SUPFAM" id="SSF54197">
    <property type="entry name" value="HIT-like"/>
    <property type="match status" value="1"/>
</dbReference>
<sequence>MRSVRIPPSIAVTRSGAHYVVSAVNGCRSRGAARHQSACREPETASATSAVAPTAAAPVFRLTSLLPADWSALLRMSRRLTHPGAAFNFSSPGDTAALPTAAPANTNHAYLHIVQRVPGDFTPNNMVYHHLQQYHLTATPSSDAEPGDAMTTTAAQMTSFTRLVTDIQRLPAQPVEEATAEWVSAEDTALAAATTAEKHRRDPLASSPAAQQHTAENVRQMRDYAAAPAASDASRFIFFPFPVPAAVSIPYCTAHFCVLVNLKPIVPHHLMVVPIRCVGTIHGLTEEEVEDWGRVMRCTIDVLEHLRRHDSSSSGSGGGGDSAAAATAQNYSIAVQQGTLAGQTVEHLHVHVIPFDPRGKLAGEPEADEAEQQRRPPRTPAVMKAETDALRPLFARYANAANDATAAL</sequence>
<evidence type="ECO:0000313" key="4">
    <source>
        <dbReference type="EMBL" id="KAK7198129.1"/>
    </source>
</evidence>
<dbReference type="PANTHER" id="PTHR46243">
    <property type="entry name" value="BIS(5'-ADENOSYL)-TRIPHOSPHATASE"/>
    <property type="match status" value="1"/>
</dbReference>
<reference evidence="4 5" key="1">
    <citation type="journal article" date="2021" name="MBio">
        <title>A New Model Trypanosomatid, Novymonas esmeraldas: Genomic Perception of Its 'Candidatus Pandoraea novymonadis' Endosymbiont.</title>
        <authorList>
            <person name="Zakharova A."/>
            <person name="Saura A."/>
            <person name="Butenko A."/>
            <person name="Podesvova L."/>
            <person name="Warmusova S."/>
            <person name="Kostygov A.Y."/>
            <person name="Nenarokova A."/>
            <person name="Lukes J."/>
            <person name="Opperdoes F.R."/>
            <person name="Yurchenko V."/>
        </authorList>
    </citation>
    <scope>NUCLEOTIDE SEQUENCE [LARGE SCALE GENOMIC DNA]</scope>
    <source>
        <strain evidence="4 5">E262AT.01</strain>
    </source>
</reference>